<dbReference type="Pfam" id="PF15923">
    <property type="entry name" value="DUF4745"/>
    <property type="match status" value="1"/>
</dbReference>
<dbReference type="AlphaFoldDB" id="A0A1S4F4R0"/>
<proteinExistence type="predicted"/>
<dbReference type="Proteomes" id="UP000008820">
    <property type="component" value="Chromosome 3"/>
</dbReference>
<feature type="region of interest" description="Disordered" evidence="1">
    <location>
        <begin position="1"/>
        <end position="55"/>
    </location>
</feature>
<evidence type="ECO:0000313" key="2">
    <source>
        <dbReference type="EnsemblMetazoa" id="AAEL003478-PA"/>
    </source>
</evidence>
<reference evidence="2 3" key="1">
    <citation type="submission" date="2017-06" db="EMBL/GenBank/DDBJ databases">
        <title>Aedes aegypti genome working group (AGWG) sequencing and assembly.</title>
        <authorList>
            <consortium name="Aedes aegypti Genome Working Group (AGWG)"/>
            <person name="Matthews B.J."/>
        </authorList>
    </citation>
    <scope>NUCLEOTIDE SEQUENCE [LARGE SCALE GENOMIC DNA]</scope>
    <source>
        <strain evidence="2 3">LVP_AGWG</strain>
    </source>
</reference>
<name>A0A1S4F4R0_AEDAE</name>
<organism evidence="2 3">
    <name type="scientific">Aedes aegypti</name>
    <name type="common">Yellowfever mosquito</name>
    <name type="synonym">Culex aegypti</name>
    <dbReference type="NCBI Taxonomy" id="7159"/>
    <lineage>
        <taxon>Eukaryota</taxon>
        <taxon>Metazoa</taxon>
        <taxon>Ecdysozoa</taxon>
        <taxon>Arthropoda</taxon>
        <taxon>Hexapoda</taxon>
        <taxon>Insecta</taxon>
        <taxon>Pterygota</taxon>
        <taxon>Neoptera</taxon>
        <taxon>Endopterygota</taxon>
        <taxon>Diptera</taxon>
        <taxon>Nematocera</taxon>
        <taxon>Culicoidea</taxon>
        <taxon>Culicidae</taxon>
        <taxon>Culicinae</taxon>
        <taxon>Aedini</taxon>
        <taxon>Aedes</taxon>
        <taxon>Stegomyia</taxon>
    </lineage>
</organism>
<feature type="compositionally biased region" description="Low complexity" evidence="1">
    <location>
        <begin position="99"/>
        <end position="118"/>
    </location>
</feature>
<dbReference type="InterPro" id="IPR031813">
    <property type="entry name" value="DUF4745"/>
</dbReference>
<dbReference type="EnsemblMetazoa" id="AAEL003478-RA">
    <property type="protein sequence ID" value="AAEL003478-PA"/>
    <property type="gene ID" value="AAEL003478"/>
</dbReference>
<dbReference type="VEuPathDB" id="VectorBase:AAEL003478"/>
<sequence>MFDSGGGEKVSTMSDQDDPLAQPQTTPRSSLGSGVLSYSNSSISPSTSSSSSQGSAKSAVSECLGAWLNYLQIMNNLCAAGYRLAQTIAALEPWANFDQSSQTGGSQQQQQQSQQQQPFIPSQIPSHMAFQFITAWDDLARASVVATSTVKSHIVSVLQDFKTQPSSSVDQDSELLHIREYNQLILQDNAQTMINLQHQFCVASCDSFAQLMCCYQCQTQVGFPHDPECPMVQHPMSAAATIARSDQRSQTPSPHFGMKMQEARLYDRGSVSTQGSSDHGTTAYEQTRGPSPHDIRGPSPIQGYLDNIRGPLPNPGHLSGMKAPFYRGSRSPLNFPLFTLNGQRRWSEAAAGEVNSESALDAESQMRRWSMPWEAKADKSTVHWNQTRIMPISKLAVPQQSGGQKSSTGDRSQSTTPDSTWHSSVTSQDGLVEAIQLLSCRPIYRLPPMPPPSIGPPFVEEPCSGGPQQQLPQQNYAANPGLYGIWTQQNPPSAMLRQQSMQERGVPPFMQYIREQEGSLDENPPA</sequence>
<evidence type="ECO:0000313" key="3">
    <source>
        <dbReference type="Proteomes" id="UP000008820"/>
    </source>
</evidence>
<gene>
    <name evidence="2" type="primary">5578189</name>
</gene>
<feature type="compositionally biased region" description="Polar residues" evidence="1">
    <location>
        <begin position="22"/>
        <end position="32"/>
    </location>
</feature>
<evidence type="ECO:0000256" key="1">
    <source>
        <dbReference type="SAM" id="MobiDB-lite"/>
    </source>
</evidence>
<feature type="region of interest" description="Disordered" evidence="1">
    <location>
        <begin position="393"/>
        <end position="427"/>
    </location>
</feature>
<accession>A0A1S4F4R0</accession>
<feature type="compositionally biased region" description="Polar residues" evidence="1">
    <location>
        <begin position="398"/>
        <end position="427"/>
    </location>
</feature>
<feature type="region of interest" description="Disordered" evidence="1">
    <location>
        <begin position="269"/>
        <end position="297"/>
    </location>
</feature>
<dbReference type="InParanoid" id="A0A1S4F4R0"/>
<reference evidence="2" key="2">
    <citation type="submission" date="2020-05" db="UniProtKB">
        <authorList>
            <consortium name="EnsemblMetazoa"/>
        </authorList>
    </citation>
    <scope>IDENTIFICATION</scope>
    <source>
        <strain evidence="2">LVP_AGWG</strain>
    </source>
</reference>
<feature type="region of interest" description="Disordered" evidence="1">
    <location>
        <begin position="98"/>
        <end position="118"/>
    </location>
</feature>
<feature type="compositionally biased region" description="Polar residues" evidence="1">
    <location>
        <begin position="270"/>
        <end position="289"/>
    </location>
</feature>
<protein>
    <submittedName>
        <fullName evidence="2">DUF4745 domain-containing protein</fullName>
    </submittedName>
</protein>
<dbReference type="OrthoDB" id="8183351at2759"/>
<keyword evidence="3" id="KW-1185">Reference proteome</keyword>
<feature type="compositionally biased region" description="Low complexity" evidence="1">
    <location>
        <begin position="37"/>
        <end position="55"/>
    </location>
</feature>